<evidence type="ECO:0000256" key="2">
    <source>
        <dbReference type="ARBA" id="ARBA00022448"/>
    </source>
</evidence>
<dbReference type="STRING" id="177199.A0A420Y8M9"/>
<keyword evidence="5" id="KW-0811">Translocation</keyword>
<dbReference type="InterPro" id="IPR048883">
    <property type="entry name" value="Nup188_N-subdom_III"/>
</dbReference>
<dbReference type="Pfam" id="PF21094">
    <property type="entry name" value="Nup188_SH3-like"/>
    <property type="match status" value="1"/>
</dbReference>
<gene>
    <name evidence="13" type="ORF">DL546_006221</name>
</gene>
<proteinExistence type="inferred from homology"/>
<dbReference type="EMBL" id="QVQW01000033">
    <property type="protein sequence ID" value="RKU44239.1"/>
    <property type="molecule type" value="Genomic_DNA"/>
</dbReference>
<dbReference type="InterPro" id="IPR041634">
    <property type="entry name" value="Nup188_C"/>
</dbReference>
<dbReference type="GO" id="GO:0006606">
    <property type="term" value="P:protein import into nucleus"/>
    <property type="evidence" value="ECO:0007669"/>
    <property type="project" value="TreeGrafter"/>
</dbReference>
<dbReference type="GO" id="GO:0051028">
    <property type="term" value="P:mRNA transport"/>
    <property type="evidence" value="ECO:0007669"/>
    <property type="project" value="UniProtKB-KW"/>
</dbReference>
<evidence type="ECO:0000256" key="5">
    <source>
        <dbReference type="ARBA" id="ARBA00023010"/>
    </source>
</evidence>
<evidence type="ECO:0000256" key="4">
    <source>
        <dbReference type="ARBA" id="ARBA00022927"/>
    </source>
</evidence>
<comment type="subcellular location">
    <subcellularLocation>
        <location evidence="1">Nucleus</location>
        <location evidence="1">Nuclear pore complex</location>
    </subcellularLocation>
</comment>
<evidence type="ECO:0000256" key="6">
    <source>
        <dbReference type="ARBA" id="ARBA00023132"/>
    </source>
</evidence>
<dbReference type="GO" id="GO:0044611">
    <property type="term" value="C:nuclear pore inner ring"/>
    <property type="evidence" value="ECO:0007669"/>
    <property type="project" value="TreeGrafter"/>
</dbReference>
<reference evidence="13 14" key="1">
    <citation type="submission" date="2018-08" db="EMBL/GenBank/DDBJ databases">
        <title>Draft genome of the lignicolous fungus Coniochaeta pulveracea.</title>
        <authorList>
            <person name="Borstlap C.J."/>
            <person name="De Witt R.N."/>
            <person name="Botha A."/>
            <person name="Volschenk H."/>
        </authorList>
    </citation>
    <scope>NUCLEOTIDE SEQUENCE [LARGE SCALE GENOMIC DNA]</scope>
    <source>
        <strain evidence="13 14">CAB683</strain>
    </source>
</reference>
<dbReference type="PANTHER" id="PTHR31431">
    <property type="entry name" value="NUCLEOPORIN NUP188 HOMOLOG"/>
    <property type="match status" value="1"/>
</dbReference>
<evidence type="ECO:0000256" key="9">
    <source>
        <dbReference type="ARBA" id="ARBA00040174"/>
    </source>
</evidence>
<evidence type="ECO:0000259" key="11">
    <source>
        <dbReference type="Pfam" id="PF18378"/>
    </source>
</evidence>
<accession>A0A420Y8M9</accession>
<dbReference type="Pfam" id="PF10487">
    <property type="entry name" value="Nup188_N"/>
    <property type="match status" value="1"/>
</dbReference>
<evidence type="ECO:0000259" key="12">
    <source>
        <dbReference type="Pfam" id="PF21093"/>
    </source>
</evidence>
<dbReference type="PANTHER" id="PTHR31431:SF1">
    <property type="entry name" value="NUCLEOPORIN NUP188"/>
    <property type="match status" value="1"/>
</dbReference>
<dbReference type="OrthoDB" id="102511at2759"/>
<keyword evidence="7" id="KW-0539">Nucleus</keyword>
<keyword evidence="3" id="KW-0509">mRNA transport</keyword>
<evidence type="ECO:0000256" key="7">
    <source>
        <dbReference type="ARBA" id="ARBA00023242"/>
    </source>
</evidence>
<dbReference type="InterPro" id="IPR018864">
    <property type="entry name" value="Nucleoporin_Nup188_N"/>
</dbReference>
<dbReference type="Pfam" id="PF18378">
    <property type="entry name" value="Nup188_C"/>
    <property type="match status" value="1"/>
</dbReference>
<protein>
    <recommendedName>
        <fullName evidence="9">Nucleoporin NUP188</fullName>
    </recommendedName>
</protein>
<sequence>MPATSDRVYFPPIGECLGGESTLISWNQIASALTDSSSDRLTSPFILAFLRDAYVHQLLATPDLVLSASSPKTKAQLETKTSAINATPNDKYDINGIKQDAKWLSENAGVNEVEALRAVVLEFQGRSHSHLTGPLSTQDVLNLQEAAGVSNAQALGILGPVDVSTATDAELIWTEFEREESRRRRLLDTLLNEQRCFMATADCLVTFLLYQPPSLSAAPATELRHEILKDVFGSEEQGVPKISAFMPFANKYLESLPKSLDATQLPEKLDAKYATDELGITFLAAGLTRLTHAMSVVFQILDKTSSSFAAPETVSSWFTFVNNCQWLSSVEVPDDSTTELIVPLRSLICAISLTLLNTERALAFLDQAADLGDDERPYLREEEVLDVVHNTVIIATSNEIAIATPVIFAWSIILQNMRTGYLERLERRDLLQAQRAQDGFEVGISRNGRRNSAGSIVSIEQSPYDHFLTTAVIEQDNQIVETLAMAATARGLVYDVIIDISRCSGYTEQASFSTVVGSRIRLVFVEMLKLTFPYVGYQADPVTALLAVLSGEQSYWDLSSKNTLISPEQEVVAIALKDEDLLNCYITESLNRYPYESLPFASFCRILSTCLSTDDRSDLLLNFLLKTPTLTFELGNQWNDYELAHEEDNSNAITLVNDVSLFAPTSTWKRRSVAAEMPFCIPAGTSGRFVSDHGKITQLDYEHSTLALMGKRLEANLSPETYQLALGGLEAEEVAESIHLLATVLRATLLRAQVQSVVAATEAGLNILQEASKALPRTKDIITVICDTLDQYIQPDSSYAEGVQISVMTACLKFLHAALPLSPGRVWSYMARCELLHSGSRTGRLSTITGTLDMLSERYELLSSAVNLFTGLVSSAVSSAVHRKASVKSGSRQQVDDNPWLGTSDKILDRVCLSVAQTSLDIFENSATWRFSPEINRSVIVRDVVKVMDQLVSAAFSMGKPESPEGLTSFLTPAARFVVESFLASSSSGSLRFQPLIASILVALQLPKTAFYPRRTTIISERLAATFNFGSTLLRVSDYLDQPSSTVQTQLFKISSLVARCYAARDSFRVPSLTLLGTLVESSGRGSNEPPSLLGYLGPQVSKSFIHILQSLDKPYERPATSSAVWKFFSTILRNRQQWMANCLLNGKPPREALQGDGKIGKISPDSILHVALEKLRHIATLPSEETMVVLDFFTSAQNYWPWTIFAMQKDNAFLEHLRAYVHDLKSPTVVGKANPTEATYQARIAAYIAETFAMQLYHLRQMGREEIFSRDVINDLDYFLRDGVQVSGYNTSLHVNFAKNFKTRFGCPLDDFKTTSLVPRDLGPGYYYALDYADAMLSFDAGWIGPRRNGFRSEMETANLNLSLVDAQIALFHAWEYLLLELSICLLPKKNQKVAKQMLQVAEKCLESNQTSQAPEAIFKRISQSRANLCLTLLQRLADRALLPKDISSLLTTVSATISSVDNPFGEEQVQYHRTLMKILYVVLRGSVHSENYDAGIAPAKQPDASVAITQQVLNILDRIVGQGFRTLVTLVHESDASTTPEDIALLTAILQACLSIPGMDQCQTQILNILASHDVFHVATSLFSWADKLADKGDPVYGELALLFLLELSALPAVAEQLACDGVLSHITSANLAGFMRRPTVSPLSDNVGAARCYGIWAKGVLPLLLNILGALGPTIAPEAAFVLNQFPNLVQSSVDRFEAPGISRTLTRETRHFITLLAVSEAHSLALLTKVIAALRANNGRDIPEVPFEAGALAENVEFWLSSRKVLRERLLPLSTREAEWKNAKASADSDCENKLEEKVVAQLRAVRDILAEGLE</sequence>
<evidence type="ECO:0000313" key="13">
    <source>
        <dbReference type="EMBL" id="RKU44239.1"/>
    </source>
</evidence>
<organism evidence="13 14">
    <name type="scientific">Coniochaeta pulveracea</name>
    <dbReference type="NCBI Taxonomy" id="177199"/>
    <lineage>
        <taxon>Eukaryota</taxon>
        <taxon>Fungi</taxon>
        <taxon>Dikarya</taxon>
        <taxon>Ascomycota</taxon>
        <taxon>Pezizomycotina</taxon>
        <taxon>Sordariomycetes</taxon>
        <taxon>Sordariomycetidae</taxon>
        <taxon>Coniochaetales</taxon>
        <taxon>Coniochaetaceae</taxon>
        <taxon>Coniochaeta</taxon>
    </lineage>
</organism>
<feature type="domain" description="Nucleoporin Nup188 N-terminal" evidence="10">
    <location>
        <begin position="290"/>
        <end position="415"/>
    </location>
</feature>
<dbReference type="Pfam" id="PF21093">
    <property type="entry name" value="Nup188_N-subdom_III"/>
    <property type="match status" value="1"/>
</dbReference>
<keyword evidence="14" id="KW-1185">Reference proteome</keyword>
<evidence type="ECO:0000259" key="10">
    <source>
        <dbReference type="Pfam" id="PF10487"/>
    </source>
</evidence>
<comment type="similarity">
    <text evidence="8">Belongs to the Nup188 family.</text>
</comment>
<evidence type="ECO:0000256" key="1">
    <source>
        <dbReference type="ARBA" id="ARBA00004567"/>
    </source>
</evidence>
<evidence type="ECO:0000313" key="14">
    <source>
        <dbReference type="Proteomes" id="UP000275385"/>
    </source>
</evidence>
<keyword evidence="6" id="KW-0906">Nuclear pore complex</keyword>
<dbReference type="Proteomes" id="UP000275385">
    <property type="component" value="Unassembled WGS sequence"/>
</dbReference>
<name>A0A420Y8M9_9PEZI</name>
<evidence type="ECO:0000256" key="8">
    <source>
        <dbReference type="ARBA" id="ARBA00038387"/>
    </source>
</evidence>
<comment type="caution">
    <text evidence="13">The sequence shown here is derived from an EMBL/GenBank/DDBJ whole genome shotgun (WGS) entry which is preliminary data.</text>
</comment>
<keyword evidence="4" id="KW-0653">Protein transport</keyword>
<evidence type="ECO:0000256" key="3">
    <source>
        <dbReference type="ARBA" id="ARBA00022816"/>
    </source>
</evidence>
<dbReference type="InterPro" id="IPR044840">
    <property type="entry name" value="Nup188"/>
</dbReference>
<feature type="domain" description="Nuclear pore protein Nup188 C-terminal" evidence="11">
    <location>
        <begin position="1451"/>
        <end position="1814"/>
    </location>
</feature>
<dbReference type="Gene3D" id="1.25.10.70">
    <property type="match status" value="1"/>
</dbReference>
<dbReference type="GO" id="GO:0017056">
    <property type="term" value="F:structural constituent of nuclear pore"/>
    <property type="evidence" value="ECO:0007669"/>
    <property type="project" value="InterPro"/>
</dbReference>
<feature type="domain" description="Nucleoporin Nup188 N-terminal subdomain III" evidence="12">
    <location>
        <begin position="749"/>
        <end position="1148"/>
    </location>
</feature>
<dbReference type="GO" id="GO:0006405">
    <property type="term" value="P:RNA export from nucleus"/>
    <property type="evidence" value="ECO:0007669"/>
    <property type="project" value="TreeGrafter"/>
</dbReference>
<keyword evidence="2" id="KW-0813">Transport</keyword>